<organism evidence="1 2">
    <name type="scientific">Nocardioides scoriae</name>
    <dbReference type="NCBI Taxonomy" id="642780"/>
    <lineage>
        <taxon>Bacteria</taxon>
        <taxon>Bacillati</taxon>
        <taxon>Actinomycetota</taxon>
        <taxon>Actinomycetes</taxon>
        <taxon>Propionibacteriales</taxon>
        <taxon>Nocardioidaceae</taxon>
        <taxon>Nocardioides</taxon>
    </lineage>
</organism>
<dbReference type="Proteomes" id="UP000198859">
    <property type="component" value="Chromosome I"/>
</dbReference>
<dbReference type="InterPro" id="IPR021831">
    <property type="entry name" value="ParD-like"/>
</dbReference>
<sequence length="151" mass="16741">MGRKAERFTRFDEALYEAAAVEGSRQSRSTRQQLEQWARLGAALSAQMQAPGNRVRLGGLESTIPQRDITRDEARQLDAVTTVRIDDAVERADFTDAPLPDFTTVSPDPHRVLGDLAARAQISAHARDRLRDALAHLDNALNDQQPPKTGR</sequence>
<keyword evidence="2" id="KW-1185">Reference proteome</keyword>
<evidence type="ECO:0000313" key="1">
    <source>
        <dbReference type="EMBL" id="SDS83765.1"/>
    </source>
</evidence>
<evidence type="ECO:0000313" key="2">
    <source>
        <dbReference type="Proteomes" id="UP000198859"/>
    </source>
</evidence>
<gene>
    <name evidence="1" type="ORF">SAMN04488570_2822</name>
</gene>
<proteinExistence type="predicted"/>
<dbReference type="RefSeq" id="WP_091730834.1">
    <property type="nucleotide sequence ID" value="NZ_LT629757.1"/>
</dbReference>
<accession>A0A1H1VGF8</accession>
<protein>
    <submittedName>
        <fullName evidence="1">ParD-like antitoxin of type II toxin-antitoxin system</fullName>
    </submittedName>
</protein>
<reference evidence="2" key="1">
    <citation type="submission" date="2016-10" db="EMBL/GenBank/DDBJ databases">
        <authorList>
            <person name="Varghese N."/>
            <person name="Submissions S."/>
        </authorList>
    </citation>
    <scope>NUCLEOTIDE SEQUENCE [LARGE SCALE GENOMIC DNA]</scope>
    <source>
        <strain evidence="2">DSM 22127</strain>
    </source>
</reference>
<dbReference type="AlphaFoldDB" id="A0A1H1VGF8"/>
<dbReference type="EMBL" id="LT629757">
    <property type="protein sequence ID" value="SDS83765.1"/>
    <property type="molecule type" value="Genomic_DNA"/>
</dbReference>
<name>A0A1H1VGF8_9ACTN</name>
<dbReference type="OrthoDB" id="5422561at2"/>
<dbReference type="Pfam" id="PF11903">
    <property type="entry name" value="ParD_like"/>
    <property type="match status" value="1"/>
</dbReference>
<dbReference type="STRING" id="642780.SAMN04488570_2822"/>